<reference evidence="11 12" key="1">
    <citation type="journal article" date="2016" name="Front. Microbiol.">
        <title>Genomic Resource of Rice Seed Associated Bacteria.</title>
        <authorList>
            <person name="Midha S."/>
            <person name="Bansal K."/>
            <person name="Sharma S."/>
            <person name="Kumar N."/>
            <person name="Patil P.P."/>
            <person name="Chaudhry V."/>
            <person name="Patil P.B."/>
        </authorList>
    </citation>
    <scope>NUCLEOTIDE SEQUENCE [LARGE SCALE GENOMIC DNA]</scope>
    <source>
        <strain evidence="11 12">NS226</strain>
    </source>
</reference>
<protein>
    <recommendedName>
        <fullName evidence="6 7">Peptidyl-tRNA hydrolase</fullName>
        <shortName evidence="7">Pth</shortName>
        <ecNumber evidence="1 7">3.1.1.29</ecNumber>
    </recommendedName>
</protein>
<keyword evidence="4 7" id="KW-0694">RNA-binding</keyword>
<feature type="binding site" evidence="7">
    <location>
        <position position="64"/>
    </location>
    <ligand>
        <name>tRNA</name>
        <dbReference type="ChEBI" id="CHEBI:17843"/>
    </ligand>
</feature>
<proteinExistence type="inferred from homology"/>
<feature type="site" description="Discriminates between blocked and unblocked aminoacyl-tRNA" evidence="7">
    <location>
        <position position="9"/>
    </location>
</feature>
<dbReference type="GO" id="GO:0005737">
    <property type="term" value="C:cytoplasm"/>
    <property type="evidence" value="ECO:0007669"/>
    <property type="project" value="UniProtKB-SubCell"/>
</dbReference>
<dbReference type="Proteomes" id="UP000078272">
    <property type="component" value="Unassembled WGS sequence"/>
</dbReference>
<dbReference type="PANTHER" id="PTHR17224:SF1">
    <property type="entry name" value="PEPTIDYL-TRNA HYDROLASE"/>
    <property type="match status" value="1"/>
</dbReference>
<dbReference type="NCBIfam" id="TIGR00447">
    <property type="entry name" value="pth"/>
    <property type="match status" value="1"/>
</dbReference>
<evidence type="ECO:0000256" key="7">
    <source>
        <dbReference type="HAMAP-Rule" id="MF_00083"/>
    </source>
</evidence>
<feature type="binding site" evidence="7">
    <location>
        <position position="14"/>
    </location>
    <ligand>
        <name>tRNA</name>
        <dbReference type="ChEBI" id="CHEBI:17843"/>
    </ligand>
</feature>
<feature type="binding site" evidence="7">
    <location>
        <position position="112"/>
    </location>
    <ligand>
        <name>tRNA</name>
        <dbReference type="ChEBI" id="CHEBI:17843"/>
    </ligand>
</feature>
<dbReference type="Gene3D" id="3.40.50.1470">
    <property type="entry name" value="Peptidyl-tRNA hydrolase"/>
    <property type="match status" value="1"/>
</dbReference>
<dbReference type="RefSeq" id="WP_058636821.1">
    <property type="nucleotide sequence ID" value="NZ_LDPZ01000081.1"/>
</dbReference>
<evidence type="ECO:0000256" key="4">
    <source>
        <dbReference type="ARBA" id="ARBA00022884"/>
    </source>
</evidence>
<dbReference type="AlphaFoldDB" id="A0A175R0J0"/>
<sequence length="242" mass="25574">MLLMVGLGNPGPQYEGNRHNIGFMAVDEIARAFSFGPWTKKFHGEIAEGMIDGRKVLLLKPLTFMNDSGRSVQAAASFYKIAPAEIVVFHDELDLPPGKVRVKLGGGHGGHNGLRSIDAHLGKDYRRARLGIGHPGSKERVNPHVLGDFAKVDREWLEPLLSDIARHAGALAKGEDAVFMNKLALATGGSQEPAGAKGAAPAKPAAAAKGQSHIRQARQGGKPSLPASGPMAGMLKKLFGGD</sequence>
<accession>A0A175R0J0</accession>
<feature type="site" description="Stabilizes the basic form of H active site to accept a proton" evidence="7">
    <location>
        <position position="91"/>
    </location>
</feature>
<feature type="binding site" evidence="7">
    <location>
        <position position="66"/>
    </location>
    <ligand>
        <name>tRNA</name>
        <dbReference type="ChEBI" id="CHEBI:17843"/>
    </ligand>
</feature>
<evidence type="ECO:0000256" key="2">
    <source>
        <dbReference type="ARBA" id="ARBA00022555"/>
    </source>
</evidence>
<dbReference type="STRING" id="401562.NS365_21080"/>
<evidence type="ECO:0000256" key="3">
    <source>
        <dbReference type="ARBA" id="ARBA00022801"/>
    </source>
</evidence>
<evidence type="ECO:0000256" key="5">
    <source>
        <dbReference type="ARBA" id="ARBA00038063"/>
    </source>
</evidence>
<dbReference type="CDD" id="cd00462">
    <property type="entry name" value="PTH"/>
    <property type="match status" value="1"/>
</dbReference>
<comment type="subunit">
    <text evidence="7">Monomer.</text>
</comment>
<comment type="subcellular location">
    <subcellularLocation>
        <location evidence="7">Cytoplasm</location>
    </subcellularLocation>
</comment>
<dbReference type="InterPro" id="IPR018171">
    <property type="entry name" value="Pept_tRNA_hydro_CS"/>
</dbReference>
<dbReference type="GO" id="GO:0006515">
    <property type="term" value="P:protein quality control for misfolded or incompletely synthesized proteins"/>
    <property type="evidence" value="ECO:0007669"/>
    <property type="project" value="UniProtKB-UniRule"/>
</dbReference>
<evidence type="ECO:0000256" key="8">
    <source>
        <dbReference type="RuleBase" id="RU000673"/>
    </source>
</evidence>
<gene>
    <name evidence="7" type="primary">pth</name>
    <name evidence="11" type="ORF">NS226_22280</name>
</gene>
<dbReference type="InterPro" id="IPR001328">
    <property type="entry name" value="Pept_tRNA_hydro"/>
</dbReference>
<evidence type="ECO:0000256" key="1">
    <source>
        <dbReference type="ARBA" id="ARBA00013260"/>
    </source>
</evidence>
<dbReference type="PROSITE" id="PS01196">
    <property type="entry name" value="PEPT_TRNA_HYDROL_2"/>
    <property type="match status" value="1"/>
</dbReference>
<feature type="region of interest" description="Disordered" evidence="10">
    <location>
        <begin position="189"/>
        <end position="242"/>
    </location>
</feature>
<organism evidence="11 12">
    <name type="scientific">Aureimonas ureilytica</name>
    <dbReference type="NCBI Taxonomy" id="401562"/>
    <lineage>
        <taxon>Bacteria</taxon>
        <taxon>Pseudomonadati</taxon>
        <taxon>Pseudomonadota</taxon>
        <taxon>Alphaproteobacteria</taxon>
        <taxon>Hyphomicrobiales</taxon>
        <taxon>Aurantimonadaceae</taxon>
        <taxon>Aureimonas</taxon>
    </lineage>
</organism>
<comment type="catalytic activity">
    <reaction evidence="7 8">
        <text>an N-acyl-L-alpha-aminoacyl-tRNA + H2O = an N-acyl-L-amino acid + a tRNA + H(+)</text>
        <dbReference type="Rhea" id="RHEA:54448"/>
        <dbReference type="Rhea" id="RHEA-COMP:10123"/>
        <dbReference type="Rhea" id="RHEA-COMP:13883"/>
        <dbReference type="ChEBI" id="CHEBI:15377"/>
        <dbReference type="ChEBI" id="CHEBI:15378"/>
        <dbReference type="ChEBI" id="CHEBI:59874"/>
        <dbReference type="ChEBI" id="CHEBI:78442"/>
        <dbReference type="ChEBI" id="CHEBI:138191"/>
        <dbReference type="EC" id="3.1.1.29"/>
    </reaction>
</comment>
<comment type="function">
    <text evidence="7">Hydrolyzes ribosome-free peptidyl-tRNAs (with 1 or more amino acids incorporated), which drop off the ribosome during protein synthesis, or as a result of ribosome stalling.</text>
</comment>
<dbReference type="Pfam" id="PF01195">
    <property type="entry name" value="Pept_tRNA_hydro"/>
    <property type="match status" value="1"/>
</dbReference>
<dbReference type="HAMAP" id="MF_00083">
    <property type="entry name" value="Pept_tRNA_hydro_bact"/>
    <property type="match status" value="1"/>
</dbReference>
<evidence type="ECO:0000313" key="11">
    <source>
        <dbReference type="EMBL" id="KTQ82327.1"/>
    </source>
</evidence>
<dbReference type="OrthoDB" id="9800507at2"/>
<comment type="caution">
    <text evidence="11">The sequence shown here is derived from an EMBL/GenBank/DDBJ whole genome shotgun (WGS) entry which is preliminary data.</text>
</comment>
<dbReference type="InterPro" id="IPR036416">
    <property type="entry name" value="Pept_tRNA_hydro_sf"/>
</dbReference>
<evidence type="ECO:0000256" key="9">
    <source>
        <dbReference type="RuleBase" id="RU004320"/>
    </source>
</evidence>
<dbReference type="GO" id="GO:0072344">
    <property type="term" value="P:rescue of stalled ribosome"/>
    <property type="evidence" value="ECO:0007669"/>
    <property type="project" value="UniProtKB-UniRule"/>
</dbReference>
<evidence type="ECO:0000256" key="6">
    <source>
        <dbReference type="ARBA" id="ARBA00050038"/>
    </source>
</evidence>
<feature type="active site" description="Proton acceptor" evidence="7">
    <location>
        <position position="19"/>
    </location>
</feature>
<dbReference type="PROSITE" id="PS01195">
    <property type="entry name" value="PEPT_TRNA_HYDROL_1"/>
    <property type="match status" value="1"/>
</dbReference>
<comment type="similarity">
    <text evidence="5 7 9">Belongs to the PTH family.</text>
</comment>
<dbReference type="PATRIC" id="fig|401562.3.peg.4958"/>
<dbReference type="GO" id="GO:0000049">
    <property type="term" value="F:tRNA binding"/>
    <property type="evidence" value="ECO:0007669"/>
    <property type="project" value="UniProtKB-UniRule"/>
</dbReference>
<keyword evidence="2 7" id="KW-0820">tRNA-binding</keyword>
<dbReference type="EC" id="3.1.1.29" evidence="1 7"/>
<dbReference type="FunFam" id="3.40.50.1470:FF:000001">
    <property type="entry name" value="Peptidyl-tRNA hydrolase"/>
    <property type="match status" value="1"/>
</dbReference>
<dbReference type="EMBL" id="LDPZ01000081">
    <property type="protein sequence ID" value="KTQ82327.1"/>
    <property type="molecule type" value="Genomic_DNA"/>
</dbReference>
<evidence type="ECO:0000313" key="12">
    <source>
        <dbReference type="Proteomes" id="UP000078272"/>
    </source>
</evidence>
<dbReference type="PANTHER" id="PTHR17224">
    <property type="entry name" value="PEPTIDYL-TRNA HYDROLASE"/>
    <property type="match status" value="1"/>
</dbReference>
<dbReference type="GO" id="GO:0004045">
    <property type="term" value="F:peptidyl-tRNA hydrolase activity"/>
    <property type="evidence" value="ECO:0007669"/>
    <property type="project" value="UniProtKB-UniRule"/>
</dbReference>
<keyword evidence="7" id="KW-0963">Cytoplasm</keyword>
<evidence type="ECO:0000256" key="10">
    <source>
        <dbReference type="SAM" id="MobiDB-lite"/>
    </source>
</evidence>
<name>A0A175R0J0_9HYPH</name>
<keyword evidence="3 7" id="KW-0378">Hydrolase</keyword>
<feature type="compositionally biased region" description="Low complexity" evidence="10">
    <location>
        <begin position="193"/>
        <end position="210"/>
    </location>
</feature>
<dbReference type="SUPFAM" id="SSF53178">
    <property type="entry name" value="Peptidyl-tRNA hydrolase-like"/>
    <property type="match status" value="1"/>
</dbReference>
<comment type="function">
    <text evidence="7">Catalyzes the release of premature peptidyl moieties from peptidyl-tRNA molecules trapped in stalled 50S ribosomal subunits, and thus maintains levels of free tRNAs and 50S ribosomes.</text>
</comment>